<evidence type="ECO:0000256" key="9">
    <source>
        <dbReference type="ARBA" id="ARBA00048733"/>
    </source>
</evidence>
<evidence type="ECO:0000256" key="5">
    <source>
        <dbReference type="ARBA" id="ARBA00022723"/>
    </source>
</evidence>
<keyword evidence="5" id="KW-0479">Metal-binding</keyword>
<evidence type="ECO:0000313" key="10">
    <source>
        <dbReference type="EMBL" id="VAX21312.1"/>
    </source>
</evidence>
<dbReference type="InterPro" id="IPR004137">
    <property type="entry name" value="HCP/CODH"/>
</dbReference>
<dbReference type="GO" id="GO:0043885">
    <property type="term" value="F:anaerobic carbon-monoxide dehydrogenase activity"/>
    <property type="evidence" value="ECO:0007669"/>
    <property type="project" value="UniProtKB-EC"/>
</dbReference>
<dbReference type="InterPro" id="IPR011254">
    <property type="entry name" value="Prismane-like_sf"/>
</dbReference>
<dbReference type="InterPro" id="IPR016099">
    <property type="entry name" value="Prismane-like_a/b-sand"/>
</dbReference>
<keyword evidence="3" id="KW-0004">4Fe-4S</keyword>
<dbReference type="InterPro" id="IPR010047">
    <property type="entry name" value="CODH"/>
</dbReference>
<evidence type="ECO:0000256" key="2">
    <source>
        <dbReference type="ARBA" id="ARBA00012819"/>
    </source>
</evidence>
<dbReference type="GO" id="GO:0042542">
    <property type="term" value="P:response to hydrogen peroxide"/>
    <property type="evidence" value="ECO:0007669"/>
    <property type="project" value="TreeGrafter"/>
</dbReference>
<keyword evidence="4" id="KW-0533">Nickel</keyword>
<dbReference type="GO" id="GO:0051539">
    <property type="term" value="F:4 iron, 4 sulfur cluster binding"/>
    <property type="evidence" value="ECO:0007669"/>
    <property type="project" value="UniProtKB-KW"/>
</dbReference>
<evidence type="ECO:0000256" key="8">
    <source>
        <dbReference type="ARBA" id="ARBA00023014"/>
    </source>
</evidence>
<dbReference type="PIRSF" id="PIRSF005023">
    <property type="entry name" value="CODH"/>
    <property type="match status" value="1"/>
</dbReference>
<evidence type="ECO:0000256" key="4">
    <source>
        <dbReference type="ARBA" id="ARBA00022596"/>
    </source>
</evidence>
<protein>
    <recommendedName>
        <fullName evidence="2">anaerobic carbon-monoxide dehydrogenase</fullName>
        <ecNumber evidence="2">1.2.7.4</ecNumber>
    </recommendedName>
</protein>
<evidence type="ECO:0000256" key="7">
    <source>
        <dbReference type="ARBA" id="ARBA00023004"/>
    </source>
</evidence>
<dbReference type="InterPro" id="IPR016101">
    <property type="entry name" value="CO_DH_a-bundle"/>
</dbReference>
<dbReference type="NCBIfam" id="TIGR01702">
    <property type="entry name" value="CO_DH_cata"/>
    <property type="match status" value="1"/>
</dbReference>
<dbReference type="GO" id="GO:0004601">
    <property type="term" value="F:peroxidase activity"/>
    <property type="evidence" value="ECO:0007669"/>
    <property type="project" value="TreeGrafter"/>
</dbReference>
<evidence type="ECO:0000256" key="3">
    <source>
        <dbReference type="ARBA" id="ARBA00022485"/>
    </source>
</evidence>
<dbReference type="AlphaFoldDB" id="A0A3B1BZR8"/>
<dbReference type="PANTHER" id="PTHR30109:SF4">
    <property type="entry name" value="CARBON MONOXIDE DEHYDROGENASE"/>
    <property type="match status" value="1"/>
</dbReference>
<dbReference type="GO" id="GO:0016151">
    <property type="term" value="F:nickel cation binding"/>
    <property type="evidence" value="ECO:0007669"/>
    <property type="project" value="InterPro"/>
</dbReference>
<keyword evidence="7" id="KW-0408">Iron</keyword>
<dbReference type="EC" id="1.2.7.4" evidence="2"/>
<keyword evidence="8" id="KW-0411">Iron-sulfur</keyword>
<dbReference type="PANTHER" id="PTHR30109">
    <property type="entry name" value="HYDROXYLAMINE REDUCTASE"/>
    <property type="match status" value="1"/>
</dbReference>
<dbReference type="GO" id="GO:0006091">
    <property type="term" value="P:generation of precursor metabolites and energy"/>
    <property type="evidence" value="ECO:0007669"/>
    <property type="project" value="InterPro"/>
</dbReference>
<proteinExistence type="predicted"/>
<dbReference type="EMBL" id="UOGE01000064">
    <property type="protein sequence ID" value="VAX21312.1"/>
    <property type="molecule type" value="Genomic_DNA"/>
</dbReference>
<comment type="cofactor">
    <cofactor evidence="1">
        <name>[4Fe-4S] cluster</name>
        <dbReference type="ChEBI" id="CHEBI:49883"/>
    </cofactor>
</comment>
<gene>
    <name evidence="10" type="ORF">MNBD_NITROSPINAE02-166</name>
</gene>
<comment type="catalytic activity">
    <reaction evidence="9">
        <text>CO + 2 oxidized [2Fe-2S]-[ferredoxin] + H2O = 2 reduced [2Fe-2S]-[ferredoxin] + CO2 + 2 H(+)</text>
        <dbReference type="Rhea" id="RHEA:21040"/>
        <dbReference type="Rhea" id="RHEA-COMP:10000"/>
        <dbReference type="Rhea" id="RHEA-COMP:10001"/>
        <dbReference type="ChEBI" id="CHEBI:15377"/>
        <dbReference type="ChEBI" id="CHEBI:15378"/>
        <dbReference type="ChEBI" id="CHEBI:16526"/>
        <dbReference type="ChEBI" id="CHEBI:17245"/>
        <dbReference type="ChEBI" id="CHEBI:33737"/>
        <dbReference type="ChEBI" id="CHEBI:33738"/>
        <dbReference type="EC" id="1.2.7.4"/>
    </reaction>
</comment>
<dbReference type="Gene3D" id="1.20.1270.30">
    <property type="match status" value="1"/>
</dbReference>
<reference evidence="10" key="1">
    <citation type="submission" date="2018-06" db="EMBL/GenBank/DDBJ databases">
        <authorList>
            <person name="Zhirakovskaya E."/>
        </authorList>
    </citation>
    <scope>NUCLEOTIDE SEQUENCE</scope>
</reference>
<dbReference type="Gene3D" id="3.40.50.2030">
    <property type="match status" value="2"/>
</dbReference>
<evidence type="ECO:0000256" key="6">
    <source>
        <dbReference type="ARBA" id="ARBA00023002"/>
    </source>
</evidence>
<organism evidence="10">
    <name type="scientific">hydrothermal vent metagenome</name>
    <dbReference type="NCBI Taxonomy" id="652676"/>
    <lineage>
        <taxon>unclassified sequences</taxon>
        <taxon>metagenomes</taxon>
        <taxon>ecological metagenomes</taxon>
    </lineage>
</organism>
<dbReference type="SUPFAM" id="SSF56821">
    <property type="entry name" value="Prismane protein-like"/>
    <property type="match status" value="1"/>
</dbReference>
<keyword evidence="6 10" id="KW-0560">Oxidoreductase</keyword>
<name>A0A3B1BZR8_9ZZZZ</name>
<sequence>MVANLDIFQREKKLRKESRTGDPATQYMLDYVEGLGLDTVFTRQKRYEEKFMGIFPKSGRCDFGSLGICCRQCLIGPCRIWHEDVEFPLRVNAPAQTRGTCGATADTIVARNWLVYHGRGCAAHSTTCKETAETLLKAARGQANFPIRDTAKLEAVAARLGVKTNGAGDRSHNQMAEKVALIALSDLMGIPDGESNKNGMAFANAYLPPKVLKKLRKLDILPKSSFEDLADADHQCVIGMMADPYYFIMQSLKIGVADLIALLITTEIHDIMLGTPAPAPTKIGLNVLKENEINIAVHGHIPLLCEKLIEHSQAPEIQAKIKLAGAEGINFVGLCCTGAEVLQRHKIPLAGNNLQEDLLIATGLVDVFLMDVQCSYPSAHHMADQFHTKVITTMKDARVPMADHLAFKAENADEWAMQALELSINNYKKRPGKSHTPPFEPKDAITGFSLETCVKVLAKLDPENPLKPLIDNIVEGNIYGVCLVAGCTSPKLTTDQTYIDLAVELLKHNVLIIGTGCAAGSCGRGGLLDIKATQEYAGDKLKAVLTALGEAAGLGQPLPPVWHMGSCVDNSRAVNLASALASALDVEIKDLPIVVSAAEAVTEKSVSIGSGAVAIGLPVHVAVVPPVLGSPTVAKLLTVDMTDITGGSYIVEPDAKKAASQLLDIIAKRRKGLGLDKDV</sequence>
<dbReference type="GO" id="GO:0050418">
    <property type="term" value="F:hydroxylamine reductase activity"/>
    <property type="evidence" value="ECO:0007669"/>
    <property type="project" value="TreeGrafter"/>
</dbReference>
<accession>A0A3B1BZR8</accession>
<evidence type="ECO:0000256" key="1">
    <source>
        <dbReference type="ARBA" id="ARBA00001966"/>
    </source>
</evidence>
<dbReference type="Pfam" id="PF03063">
    <property type="entry name" value="Prismane"/>
    <property type="match status" value="1"/>
</dbReference>